<evidence type="ECO:0000259" key="1">
    <source>
        <dbReference type="Pfam" id="PF20236"/>
    </source>
</evidence>
<organism evidence="2 3">
    <name type="scientific">Boletus reticuloceps</name>
    <dbReference type="NCBI Taxonomy" id="495285"/>
    <lineage>
        <taxon>Eukaryota</taxon>
        <taxon>Fungi</taxon>
        <taxon>Dikarya</taxon>
        <taxon>Basidiomycota</taxon>
        <taxon>Agaricomycotina</taxon>
        <taxon>Agaricomycetes</taxon>
        <taxon>Agaricomycetidae</taxon>
        <taxon>Boletales</taxon>
        <taxon>Boletineae</taxon>
        <taxon>Boletaceae</taxon>
        <taxon>Boletoideae</taxon>
        <taxon>Boletus</taxon>
    </lineage>
</organism>
<dbReference type="EMBL" id="JAGFBS010000013">
    <property type="protein sequence ID" value="KAG6375857.1"/>
    <property type="molecule type" value="Genomic_DNA"/>
</dbReference>
<dbReference type="Pfam" id="PF20236">
    <property type="entry name" value="DUF6593"/>
    <property type="match status" value="1"/>
</dbReference>
<protein>
    <recommendedName>
        <fullName evidence="1">DUF6593 domain-containing protein</fullName>
    </recommendedName>
</protein>
<name>A0A8I2YR23_9AGAM</name>
<reference evidence="2" key="1">
    <citation type="submission" date="2021-03" db="EMBL/GenBank/DDBJ databases">
        <title>Evolutionary innovations through gain and loss of genes in the ectomycorrhizal Boletales.</title>
        <authorList>
            <person name="Wu G."/>
            <person name="Miyauchi S."/>
            <person name="Morin E."/>
            <person name="Yang Z.-L."/>
            <person name="Xu J."/>
            <person name="Martin F.M."/>
        </authorList>
    </citation>
    <scope>NUCLEOTIDE SEQUENCE</scope>
    <source>
        <strain evidence="2">BR01</strain>
    </source>
</reference>
<gene>
    <name evidence="2" type="ORF">JVT61DRAFT_2717</name>
</gene>
<feature type="domain" description="DUF6593" evidence="1">
    <location>
        <begin position="2"/>
        <end position="94"/>
    </location>
</feature>
<keyword evidence="3" id="KW-1185">Reference proteome</keyword>
<dbReference type="InterPro" id="IPR046528">
    <property type="entry name" value="DUF6593"/>
</dbReference>
<dbReference type="OrthoDB" id="3360976at2759"/>
<evidence type="ECO:0000313" key="3">
    <source>
        <dbReference type="Proteomes" id="UP000683000"/>
    </source>
</evidence>
<dbReference type="AlphaFoldDB" id="A0A8I2YR23"/>
<comment type="caution">
    <text evidence="2">The sequence shown here is derived from an EMBL/GenBank/DDBJ whole genome shotgun (WGS) entry which is preliminary data.</text>
</comment>
<proteinExistence type="predicted"/>
<accession>A0A8I2YR23</accession>
<evidence type="ECO:0000313" key="2">
    <source>
        <dbReference type="EMBL" id="KAG6375857.1"/>
    </source>
</evidence>
<sequence length="109" mass="12492">MDGTMYEWQVHDSRPQVRGLYDVSPSWCSPYSIKLVPLRGDSRSSSYIATFVQSQSGFWFRRKHTSSLFIPPEGYDILDDIVVTFIYFEGKWRDKEGDKARSSLSGGIA</sequence>
<dbReference type="Proteomes" id="UP000683000">
    <property type="component" value="Unassembled WGS sequence"/>
</dbReference>